<dbReference type="Proteomes" id="UP000700596">
    <property type="component" value="Unassembled WGS sequence"/>
</dbReference>
<dbReference type="AlphaFoldDB" id="A0A9P9IIT1"/>
<organism evidence="1 2">
    <name type="scientific">Dendryphion nanum</name>
    <dbReference type="NCBI Taxonomy" id="256645"/>
    <lineage>
        <taxon>Eukaryota</taxon>
        <taxon>Fungi</taxon>
        <taxon>Dikarya</taxon>
        <taxon>Ascomycota</taxon>
        <taxon>Pezizomycotina</taxon>
        <taxon>Dothideomycetes</taxon>
        <taxon>Pleosporomycetidae</taxon>
        <taxon>Pleosporales</taxon>
        <taxon>Torulaceae</taxon>
        <taxon>Dendryphion</taxon>
    </lineage>
</organism>
<name>A0A9P9IIT1_9PLEO</name>
<protein>
    <submittedName>
        <fullName evidence="1">Uncharacterized protein</fullName>
    </submittedName>
</protein>
<accession>A0A9P9IIT1</accession>
<proteinExistence type="predicted"/>
<feature type="non-terminal residue" evidence="1">
    <location>
        <position position="1"/>
    </location>
</feature>
<dbReference type="EMBL" id="JAGMWT010000008">
    <property type="protein sequence ID" value="KAH7123693.1"/>
    <property type="molecule type" value="Genomic_DNA"/>
</dbReference>
<dbReference type="OrthoDB" id="196717at2759"/>
<gene>
    <name evidence="1" type="ORF">B0J11DRAFT_435714</name>
</gene>
<comment type="caution">
    <text evidence="1">The sequence shown here is derived from an EMBL/GenBank/DDBJ whole genome shotgun (WGS) entry which is preliminary data.</text>
</comment>
<sequence>ETAAHECVSDEALQHLKTYKYSSVDKSFISRYILKHYVRCAPPRVMGHTPL</sequence>
<keyword evidence="2" id="KW-1185">Reference proteome</keyword>
<reference evidence="1" key="1">
    <citation type="journal article" date="2021" name="Nat. Commun.">
        <title>Genetic determinants of endophytism in the Arabidopsis root mycobiome.</title>
        <authorList>
            <person name="Mesny F."/>
            <person name="Miyauchi S."/>
            <person name="Thiergart T."/>
            <person name="Pickel B."/>
            <person name="Atanasova L."/>
            <person name="Karlsson M."/>
            <person name="Huettel B."/>
            <person name="Barry K.W."/>
            <person name="Haridas S."/>
            <person name="Chen C."/>
            <person name="Bauer D."/>
            <person name="Andreopoulos W."/>
            <person name="Pangilinan J."/>
            <person name="LaButti K."/>
            <person name="Riley R."/>
            <person name="Lipzen A."/>
            <person name="Clum A."/>
            <person name="Drula E."/>
            <person name="Henrissat B."/>
            <person name="Kohler A."/>
            <person name="Grigoriev I.V."/>
            <person name="Martin F.M."/>
            <person name="Hacquard S."/>
        </authorList>
    </citation>
    <scope>NUCLEOTIDE SEQUENCE</scope>
    <source>
        <strain evidence="1">MPI-CAGE-CH-0243</strain>
    </source>
</reference>
<evidence type="ECO:0000313" key="1">
    <source>
        <dbReference type="EMBL" id="KAH7123693.1"/>
    </source>
</evidence>
<evidence type="ECO:0000313" key="2">
    <source>
        <dbReference type="Proteomes" id="UP000700596"/>
    </source>
</evidence>